<dbReference type="AlphaFoldDB" id="A0A139XRU5"/>
<sequence length="249" mass="28018">SSVLLGISSIPASAGGARFLRKQRSRSAGFRGLSGQRGASVPLPEAAELPSGFERLFLVSFATVEGQREERKTRRPRRGSLRCCETAHVCLGGEATPREERLFLRGAFQRAVRRLRLSASERLLRTSGRRKADSLVRQRNRPCVLLPQARHQCQQGHRASPQVAVLYPPRHRPRLRSPRGRTREDARRFGEFALRSGASPHSHLATPAIRRSEPRPLAATPTHVTGPIPRLFQRQVPLHSPEKRRRRNE</sequence>
<dbReference type="Proteomes" id="UP000074247">
    <property type="component" value="Unassembled WGS sequence"/>
</dbReference>
<proteinExistence type="predicted"/>
<evidence type="ECO:0000313" key="2">
    <source>
        <dbReference type="EMBL" id="KYF41509.1"/>
    </source>
</evidence>
<protein>
    <submittedName>
        <fullName evidence="2">Putative small subunit DNA primase</fullName>
    </submittedName>
</protein>
<feature type="region of interest" description="Disordered" evidence="1">
    <location>
        <begin position="212"/>
        <end position="249"/>
    </location>
</feature>
<feature type="non-terminal residue" evidence="2">
    <location>
        <position position="249"/>
    </location>
</feature>
<feature type="non-terminal residue" evidence="2">
    <location>
        <position position="1"/>
    </location>
</feature>
<dbReference type="VEuPathDB" id="ToxoDB:TGARI_260680B"/>
<accession>A0A139XRU5</accession>
<evidence type="ECO:0000256" key="1">
    <source>
        <dbReference type="SAM" id="MobiDB-lite"/>
    </source>
</evidence>
<dbReference type="EMBL" id="AGQS02005190">
    <property type="protein sequence ID" value="KYF41509.1"/>
    <property type="molecule type" value="Genomic_DNA"/>
</dbReference>
<evidence type="ECO:0000313" key="3">
    <source>
        <dbReference type="Proteomes" id="UP000074247"/>
    </source>
</evidence>
<organism evidence="2 3">
    <name type="scientific">Toxoplasma gondii ARI</name>
    <dbReference type="NCBI Taxonomy" id="1074872"/>
    <lineage>
        <taxon>Eukaryota</taxon>
        <taxon>Sar</taxon>
        <taxon>Alveolata</taxon>
        <taxon>Apicomplexa</taxon>
        <taxon>Conoidasida</taxon>
        <taxon>Coccidia</taxon>
        <taxon>Eucoccidiorida</taxon>
        <taxon>Eimeriorina</taxon>
        <taxon>Sarcocystidae</taxon>
        <taxon>Toxoplasma</taxon>
    </lineage>
</organism>
<reference evidence="2 3" key="1">
    <citation type="journal article" date="2016" name="Nat. Commun.">
        <title>Local admixture of amplified and diversified secreted pathogenesis determinants shapes mosaic Toxoplasma gondii genomes.</title>
        <authorList>
            <person name="Lorenzi H."/>
            <person name="Khan A."/>
            <person name="Behnke M.S."/>
            <person name="Namasivayam S."/>
            <person name="Swapna L.S."/>
            <person name="Hadjithomas M."/>
            <person name="Karamycheva S."/>
            <person name="Pinney D."/>
            <person name="Brunk B.P."/>
            <person name="Ajioka J.W."/>
            <person name="Ajzenberg D."/>
            <person name="Boothroyd J.C."/>
            <person name="Boyle J.P."/>
            <person name="Darde M.L."/>
            <person name="Diaz-Miranda M.A."/>
            <person name="Dubey J.P."/>
            <person name="Fritz H.M."/>
            <person name="Gennari S.M."/>
            <person name="Gregory B.D."/>
            <person name="Kim K."/>
            <person name="Saeij J.P."/>
            <person name="Su C."/>
            <person name="White M.W."/>
            <person name="Zhu X.Q."/>
            <person name="Howe D.K."/>
            <person name="Rosenthal B.M."/>
            <person name="Grigg M.E."/>
            <person name="Parkinson J."/>
            <person name="Liu L."/>
            <person name="Kissinger J.C."/>
            <person name="Roos D.S."/>
            <person name="Sibley L.D."/>
        </authorList>
    </citation>
    <scope>NUCLEOTIDE SEQUENCE [LARGE SCALE GENOMIC DNA]</scope>
    <source>
        <strain evidence="2 3">ARI</strain>
    </source>
</reference>
<comment type="caution">
    <text evidence="2">The sequence shown here is derived from an EMBL/GenBank/DDBJ whole genome shotgun (WGS) entry which is preliminary data.</text>
</comment>
<gene>
    <name evidence="2" type="ORF">TGARI_260680B</name>
</gene>
<name>A0A139XRU5_TOXGO</name>